<comment type="caution">
    <text evidence="2">The sequence shown here is derived from an EMBL/GenBank/DDBJ whole genome shotgun (WGS) entry which is preliminary data.</text>
</comment>
<accession>A0A420WUL5</accession>
<organism evidence="2 3">
    <name type="scientific">Kushneria sinocarnis</name>
    <dbReference type="NCBI Taxonomy" id="595502"/>
    <lineage>
        <taxon>Bacteria</taxon>
        <taxon>Pseudomonadati</taxon>
        <taxon>Pseudomonadota</taxon>
        <taxon>Gammaproteobacteria</taxon>
        <taxon>Oceanospirillales</taxon>
        <taxon>Halomonadaceae</taxon>
        <taxon>Kushneria</taxon>
    </lineage>
</organism>
<evidence type="ECO:0000313" key="3">
    <source>
        <dbReference type="Proteomes" id="UP000281975"/>
    </source>
</evidence>
<dbReference type="Pfam" id="PF11351">
    <property type="entry name" value="GTA_holin_3TM"/>
    <property type="match status" value="1"/>
</dbReference>
<proteinExistence type="predicted"/>
<name>A0A420WUL5_9GAMM</name>
<feature type="transmembrane region" description="Helical" evidence="1">
    <location>
        <begin position="75"/>
        <end position="94"/>
    </location>
</feature>
<dbReference type="Proteomes" id="UP000281975">
    <property type="component" value="Unassembled WGS sequence"/>
</dbReference>
<reference evidence="2 3" key="1">
    <citation type="submission" date="2018-10" db="EMBL/GenBank/DDBJ databases">
        <title>Genomic Encyclopedia of Type Strains, Phase IV (KMG-IV): sequencing the most valuable type-strain genomes for metagenomic binning, comparative biology and taxonomic classification.</title>
        <authorList>
            <person name="Goeker M."/>
        </authorList>
    </citation>
    <scope>NUCLEOTIDE SEQUENCE [LARGE SCALE GENOMIC DNA]</scope>
    <source>
        <strain evidence="2 3">DSM 23229</strain>
    </source>
</reference>
<dbReference type="AlphaFoldDB" id="A0A420WUL5"/>
<dbReference type="InterPro" id="IPR021497">
    <property type="entry name" value="GTA_holin_3TM"/>
</dbReference>
<evidence type="ECO:0000256" key="1">
    <source>
        <dbReference type="SAM" id="Phobius"/>
    </source>
</evidence>
<keyword evidence="1" id="KW-1133">Transmembrane helix</keyword>
<keyword evidence="1" id="KW-0812">Transmembrane</keyword>
<dbReference type="EMBL" id="RBIN01000007">
    <property type="protein sequence ID" value="RKQ97135.1"/>
    <property type="molecule type" value="Genomic_DNA"/>
</dbReference>
<keyword evidence="1" id="KW-0472">Membrane</keyword>
<keyword evidence="3" id="KW-1185">Reference proteome</keyword>
<gene>
    <name evidence="2" type="ORF">C7446_2555</name>
</gene>
<evidence type="ECO:0000313" key="2">
    <source>
        <dbReference type="EMBL" id="RKQ97135.1"/>
    </source>
</evidence>
<protein>
    <submittedName>
        <fullName evidence="2">Holin (3TMs family)</fullName>
    </submittedName>
</protein>
<sequence length="157" mass="17346">MGIVSDTVGKAISAVASPVLDIIDQTVEDKDQRNKLKQRIQSEVIEQQNKSLQARVSVILAEANGSWLQRNWRPLLMLIIMIIIANNYVLAPYIDAMFGSAVTLDLPERLWDIMALGVGGYVTGRSVEKTATNWQNGKAAKESARSGIYQNVKSDKD</sequence>